<evidence type="ECO:0000313" key="2">
    <source>
        <dbReference type="EMBL" id="ESW04667.1"/>
    </source>
</evidence>
<reference evidence="3" key="2">
    <citation type="journal article" date="2014" name="Nat. Genet.">
        <title>A reference genome for common bean and genome-wide analysis of dual domestications.</title>
        <authorList>
            <person name="Schmutz J."/>
            <person name="McClean P.E."/>
            <person name="Mamidi S."/>
            <person name="Wu G.A."/>
            <person name="Cannon S.B."/>
            <person name="Grimwood J."/>
            <person name="Jenkins J."/>
            <person name="Shu S."/>
            <person name="Song Q."/>
            <person name="Chavarro C."/>
            <person name="Torres-Torres M."/>
            <person name="Geffroy V."/>
            <person name="Moghaddam S.M."/>
            <person name="Gao D."/>
            <person name="Abernathy B."/>
            <person name="Barry K."/>
            <person name="Blair M."/>
            <person name="Brick M.A."/>
            <person name="Chovatia M."/>
            <person name="Gepts P."/>
            <person name="Goodstein D.M."/>
            <person name="Gonzales M."/>
            <person name="Hellsten U."/>
            <person name="Hyten D.L."/>
            <person name="Jia G."/>
            <person name="Kelly J.D."/>
            <person name="Kudrna D."/>
            <person name="Lee R."/>
            <person name="Richard M.M."/>
            <person name="Miklas P.N."/>
            <person name="Osorno J.M."/>
            <person name="Rodrigues J."/>
            <person name="Thareau V."/>
            <person name="Urrea C.A."/>
            <person name="Wang M."/>
            <person name="Yu Y."/>
            <person name="Zhang M."/>
            <person name="Wing R.A."/>
            <person name="Cregan P.B."/>
            <person name="Rokhsar D.S."/>
            <person name="Jackson S.A."/>
        </authorList>
    </citation>
    <scope>NUCLEOTIDE SEQUENCE [LARGE SCALE GENOMIC DNA]</scope>
    <source>
        <strain evidence="3">cv. G19833</strain>
    </source>
</reference>
<evidence type="ECO:0000256" key="1">
    <source>
        <dbReference type="SAM" id="MobiDB-lite"/>
    </source>
</evidence>
<gene>
    <name evidence="2" type="ORF">PHAVU_011G114900g</name>
</gene>
<feature type="compositionally biased region" description="Low complexity" evidence="1">
    <location>
        <begin position="182"/>
        <end position="196"/>
    </location>
</feature>
<dbReference type="InterPro" id="IPR052255">
    <property type="entry name" value="RNA_pol_II_subunit5-mediator"/>
</dbReference>
<dbReference type="GO" id="GO:0003714">
    <property type="term" value="F:transcription corepressor activity"/>
    <property type="evidence" value="ECO:0007669"/>
    <property type="project" value="TreeGrafter"/>
</dbReference>
<feature type="compositionally biased region" description="Basic and acidic residues" evidence="1">
    <location>
        <begin position="171"/>
        <end position="181"/>
    </location>
</feature>
<proteinExistence type="predicted"/>
<dbReference type="PANTHER" id="PTHR15111">
    <property type="entry name" value="RNA POLYMERASE II SUBUNIT 5-MEDIATING PROTEIN NNX3"/>
    <property type="match status" value="1"/>
</dbReference>
<reference evidence="2" key="1">
    <citation type="submission" date="2013-04" db="EMBL/GenBank/DDBJ databases">
        <authorList>
            <person name="Schmutz J."/>
            <person name="McClean P."/>
            <person name="Shu S."/>
            <person name="Cregan P."/>
            <person name="Rokhsar D."/>
            <person name="Jackson S."/>
        </authorList>
    </citation>
    <scope>NUCLEOTIDE SEQUENCE</scope>
</reference>
<name>V7AGF0_PHAVU</name>
<dbReference type="GO" id="GO:0000122">
    <property type="term" value="P:negative regulation of transcription by RNA polymerase II"/>
    <property type="evidence" value="ECO:0007669"/>
    <property type="project" value="TreeGrafter"/>
</dbReference>
<feature type="compositionally biased region" description="Basic and acidic residues" evidence="1">
    <location>
        <begin position="139"/>
        <end position="163"/>
    </location>
</feature>
<sequence>MVTEGQLQQDVPKLGNAAPNDGEYARILAIMDELEKEELAAQSGDHSDENDDSTGDFDEMSYQGHIDNNLQNLKDFRQSALLDQTNNKITTAELPEKRYRKEDIADQLNFARLGVQSTVRESEKLLGSIYPSEKIPVGSRDETMTSKTEVEHETAKPSFDSRKAFTGSIIEHAENIERSSREQSSASSQGSGSQSSKPVSRFKMQRS</sequence>
<evidence type="ECO:0000313" key="3">
    <source>
        <dbReference type="Proteomes" id="UP000000226"/>
    </source>
</evidence>
<dbReference type="Gramene" id="ESW04666">
    <property type="protein sequence ID" value="ESW04666"/>
    <property type="gene ID" value="PHAVU_011G114900g"/>
</dbReference>
<dbReference type="GO" id="GO:0019212">
    <property type="term" value="F:phosphatase inhibitor activity"/>
    <property type="evidence" value="ECO:0007669"/>
    <property type="project" value="TreeGrafter"/>
</dbReference>
<dbReference type="PANTHER" id="PTHR15111:SF0">
    <property type="entry name" value="UNCONVENTIONAL PREFOLDIN RPB5 INTERACTOR 1"/>
    <property type="match status" value="1"/>
</dbReference>
<dbReference type="STRING" id="3885.V7AGF0"/>
<feature type="region of interest" description="Disordered" evidence="1">
    <location>
        <begin position="136"/>
        <end position="207"/>
    </location>
</feature>
<dbReference type="Proteomes" id="UP000000226">
    <property type="component" value="Chromosome 11"/>
</dbReference>
<accession>V7AGF0</accession>
<dbReference type="EMBL" id="CM002298">
    <property type="protein sequence ID" value="ESW04666.1"/>
    <property type="molecule type" value="Genomic_DNA"/>
</dbReference>
<protein>
    <submittedName>
        <fullName evidence="2">Uncharacterized protein</fullName>
    </submittedName>
</protein>
<dbReference type="GO" id="GO:0003682">
    <property type="term" value="F:chromatin binding"/>
    <property type="evidence" value="ECO:0007669"/>
    <property type="project" value="TreeGrafter"/>
</dbReference>
<organism evidence="2 3">
    <name type="scientific">Phaseolus vulgaris</name>
    <name type="common">Kidney bean</name>
    <name type="synonym">French bean</name>
    <dbReference type="NCBI Taxonomy" id="3885"/>
    <lineage>
        <taxon>Eukaryota</taxon>
        <taxon>Viridiplantae</taxon>
        <taxon>Streptophyta</taxon>
        <taxon>Embryophyta</taxon>
        <taxon>Tracheophyta</taxon>
        <taxon>Spermatophyta</taxon>
        <taxon>Magnoliopsida</taxon>
        <taxon>eudicotyledons</taxon>
        <taxon>Gunneridae</taxon>
        <taxon>Pentapetalae</taxon>
        <taxon>rosids</taxon>
        <taxon>fabids</taxon>
        <taxon>Fabales</taxon>
        <taxon>Fabaceae</taxon>
        <taxon>Papilionoideae</taxon>
        <taxon>50 kb inversion clade</taxon>
        <taxon>NPAAA clade</taxon>
        <taxon>indigoferoid/millettioid clade</taxon>
        <taxon>Phaseoleae</taxon>
        <taxon>Phaseolus</taxon>
    </lineage>
</organism>
<dbReference type="AlphaFoldDB" id="V7AGF0"/>
<dbReference type="Gramene" id="ESW04667">
    <property type="protein sequence ID" value="ESW04667"/>
    <property type="gene ID" value="PHAVU_011G114900g"/>
</dbReference>
<feature type="region of interest" description="Disordered" evidence="1">
    <location>
        <begin position="36"/>
        <end position="66"/>
    </location>
</feature>
<dbReference type="EMBL" id="CM002298">
    <property type="protein sequence ID" value="ESW04667.1"/>
    <property type="molecule type" value="Genomic_DNA"/>
</dbReference>
<keyword evidence="3" id="KW-1185">Reference proteome</keyword>
<feature type="compositionally biased region" description="Acidic residues" evidence="1">
    <location>
        <begin position="48"/>
        <end position="59"/>
    </location>
</feature>
<dbReference type="OrthoDB" id="21413at2759"/>